<comment type="caution">
    <text evidence="1">The sequence shown here is derived from an EMBL/GenBank/DDBJ whole genome shotgun (WGS) entry which is preliminary data.</text>
</comment>
<protein>
    <submittedName>
        <fullName evidence="1">Uncharacterized protein</fullName>
    </submittedName>
</protein>
<proteinExistence type="predicted"/>
<name>A0ACC2PV10_9HYME</name>
<reference evidence="1" key="1">
    <citation type="submission" date="2023-04" db="EMBL/GenBank/DDBJ databases">
        <title>A chromosome-level genome assembly of the parasitoid wasp Eretmocerus hayati.</title>
        <authorList>
            <person name="Zhong Y."/>
            <person name="Liu S."/>
            <person name="Liu Y."/>
        </authorList>
    </citation>
    <scope>NUCLEOTIDE SEQUENCE</scope>
    <source>
        <strain evidence="1">ZJU_SS_LIU_2023</strain>
    </source>
</reference>
<evidence type="ECO:0000313" key="1">
    <source>
        <dbReference type="EMBL" id="KAJ8686479.1"/>
    </source>
</evidence>
<accession>A0ACC2PV10</accession>
<organism evidence="1 2">
    <name type="scientific">Eretmocerus hayati</name>
    <dbReference type="NCBI Taxonomy" id="131215"/>
    <lineage>
        <taxon>Eukaryota</taxon>
        <taxon>Metazoa</taxon>
        <taxon>Ecdysozoa</taxon>
        <taxon>Arthropoda</taxon>
        <taxon>Hexapoda</taxon>
        <taxon>Insecta</taxon>
        <taxon>Pterygota</taxon>
        <taxon>Neoptera</taxon>
        <taxon>Endopterygota</taxon>
        <taxon>Hymenoptera</taxon>
        <taxon>Apocrita</taxon>
        <taxon>Proctotrupomorpha</taxon>
        <taxon>Chalcidoidea</taxon>
        <taxon>Aphelinidae</taxon>
        <taxon>Aphelininae</taxon>
        <taxon>Eretmocerus</taxon>
    </lineage>
</organism>
<dbReference type="Proteomes" id="UP001239111">
    <property type="component" value="Chromosome 1"/>
</dbReference>
<keyword evidence="2" id="KW-1185">Reference proteome</keyword>
<gene>
    <name evidence="1" type="ORF">QAD02_022273</name>
</gene>
<sequence length="224" mass="24748">MVDHSSQTSLRNDSPAPMCYCSAMPAPSYTDTSTTLVPGNPTGGPHFNLLQDIARLLHNSKHSDIVLLTQDSPNGSGFHVHKAIISARSTVFAQLCDQSGQNIVLKDISYDVLKKVLEFIYKGSISNFQGHHCDIFCAAEKYGLPDLKDMSLKSMKGNLTVENATKVLVIAHNHESRELKEIASQFISQNALEVIKTSGYIELSERYPNLITELYNHLVTQAEN</sequence>
<dbReference type="EMBL" id="CM056741">
    <property type="protein sequence ID" value="KAJ8686479.1"/>
    <property type="molecule type" value="Genomic_DNA"/>
</dbReference>
<evidence type="ECO:0000313" key="2">
    <source>
        <dbReference type="Proteomes" id="UP001239111"/>
    </source>
</evidence>